<keyword evidence="2" id="KW-0812">Transmembrane</keyword>
<dbReference type="GO" id="GO:0031410">
    <property type="term" value="C:cytoplasmic vesicle"/>
    <property type="evidence" value="ECO:0007669"/>
    <property type="project" value="TreeGrafter"/>
</dbReference>
<dbReference type="PANTHER" id="PTHR12546">
    <property type="entry name" value="FER-1-LIKE"/>
    <property type="match status" value="1"/>
</dbReference>
<dbReference type="GO" id="GO:0001778">
    <property type="term" value="P:plasma membrane repair"/>
    <property type="evidence" value="ECO:0007669"/>
    <property type="project" value="TreeGrafter"/>
</dbReference>
<comment type="subcellular location">
    <subcellularLocation>
        <location evidence="1">Membrane</location>
        <topology evidence="1">Single-pass membrane protein</topology>
    </subcellularLocation>
</comment>
<dbReference type="InterPro" id="IPR000008">
    <property type="entry name" value="C2_dom"/>
</dbReference>
<dbReference type="GO" id="GO:0050765">
    <property type="term" value="P:negative regulation of phagocytosis"/>
    <property type="evidence" value="ECO:0007669"/>
    <property type="project" value="TreeGrafter"/>
</dbReference>
<evidence type="ECO:0000256" key="6">
    <source>
        <dbReference type="SAM" id="MobiDB-lite"/>
    </source>
</evidence>
<keyword evidence="3" id="KW-0677">Repeat</keyword>
<dbReference type="GO" id="GO:0033292">
    <property type="term" value="P:T-tubule organization"/>
    <property type="evidence" value="ECO:0007669"/>
    <property type="project" value="TreeGrafter"/>
</dbReference>
<dbReference type="CDD" id="cd04011">
    <property type="entry name" value="C2B_Ferlin"/>
    <property type="match status" value="1"/>
</dbReference>
<sequence length="817" mass="88462">MALERRFPQLRSLSLLLPSKETLPGKSGARGSAALSLPSASPSALLFPSLGTRRRRHAHPGLHPGLLPGAVGGSGCPSPASPWRGQGGSARHRALPAPEVSPWQEAAAFQCRLPRGSNGPDGSSLAWRSSTRCHIPARRRDAHVAPGKPSVLVMLSAPLLPPFAPLSPLSPLFSPFPHLSPLLLAWSCRWVGAVPPGPAIPSCMVDPCPTSLPLRLRSRCHLPVRSPASSLLRGPDPLLFPSFPALSLLFASPRLQIRVRVIEGRQLPGVNIKPVVKVTAAGQTRRTRIRKGNSPFFDETFFFNVFESPAELFDAPIFITVGFGSPQHAFLRKWLLLSDPEDFSAGAKGYLKVSLFVLGPGDEAPVSTGRPCPRHLPAAPLLCHGRTFARRAKGTTRLQWGFLVAAPLLLTAASGLPQGRGRRVPGPAARGAADQAGGACGAEGGGHPRRGRRARGGSGGQRPGRRARGRSRGAVASPRPLSQKYLRRRKYCLFAAFYSATMLQDVDDAVQFEVSMGNYGNKFDTTCLPLASTTQYSRAVFDGCHYYYLPWGNVKPVVVLSSYWEDISYRMDAQNLLQHAAERLVGPAAPALPLPINGPRGALPAREPRRVPDAGVCAPRRQQLPDVAGRPSSTQLDQQLHRLRGAHLERVLRAALRLKHEEGAARAPLPQPQSSLPDVLIWMLQGERRVACARVPAHQVLFSRRAASCCGRSCGKLQTIFLKVRPAIRVRLWLGLSVDEKEFNQYAEGRLSVFAETVSAAGTCPAPCSRSSPGMQPSQRDRVFHASALPPTRLRFPYPSMRTRPSWRWSGTGARPA</sequence>
<feature type="region of interest" description="Disordered" evidence="6">
    <location>
        <begin position="416"/>
        <end position="479"/>
    </location>
</feature>
<evidence type="ECO:0000256" key="2">
    <source>
        <dbReference type="ARBA" id="ARBA00022692"/>
    </source>
</evidence>
<evidence type="ECO:0000313" key="8">
    <source>
        <dbReference type="Ensembl" id="ENSNPEP00000010380.1"/>
    </source>
</evidence>
<dbReference type="Gene3D" id="2.60.40.150">
    <property type="entry name" value="C2 domain"/>
    <property type="match status" value="1"/>
</dbReference>
<keyword evidence="9" id="KW-1185">Reference proteome</keyword>
<evidence type="ECO:0000313" key="9">
    <source>
        <dbReference type="Proteomes" id="UP000694420"/>
    </source>
</evidence>
<evidence type="ECO:0000256" key="5">
    <source>
        <dbReference type="ARBA" id="ARBA00023136"/>
    </source>
</evidence>
<dbReference type="SMART" id="SM01202">
    <property type="entry name" value="FerI"/>
    <property type="match status" value="1"/>
</dbReference>
<dbReference type="GO" id="GO:0030315">
    <property type="term" value="C:T-tubule"/>
    <property type="evidence" value="ECO:0007669"/>
    <property type="project" value="TreeGrafter"/>
</dbReference>
<feature type="domain" description="C2" evidence="7">
    <location>
        <begin position="235"/>
        <end position="354"/>
    </location>
</feature>
<dbReference type="InterPro" id="IPR035892">
    <property type="entry name" value="C2_domain_sf"/>
</dbReference>
<keyword evidence="4" id="KW-1133">Transmembrane helix</keyword>
<dbReference type="PROSITE" id="PS50004">
    <property type="entry name" value="C2"/>
    <property type="match status" value="1"/>
</dbReference>
<keyword evidence="5" id="KW-0472">Membrane</keyword>
<dbReference type="Proteomes" id="UP000694420">
    <property type="component" value="Unplaced"/>
</dbReference>
<dbReference type="PANTHER" id="PTHR12546:SF44">
    <property type="entry name" value="DYSFERLIN"/>
    <property type="match status" value="1"/>
</dbReference>
<evidence type="ECO:0000256" key="1">
    <source>
        <dbReference type="ARBA" id="ARBA00004167"/>
    </source>
</evidence>
<dbReference type="Ensembl" id="ENSNPET00000010649.1">
    <property type="protein sequence ID" value="ENSNPEP00000010380.1"/>
    <property type="gene ID" value="ENSNPEG00000007796.1"/>
</dbReference>
<reference evidence="8" key="2">
    <citation type="submission" date="2025-09" db="UniProtKB">
        <authorList>
            <consortium name="Ensembl"/>
        </authorList>
    </citation>
    <scope>IDENTIFICATION</scope>
</reference>
<dbReference type="GO" id="GO:0002281">
    <property type="term" value="P:macrophage activation involved in immune response"/>
    <property type="evidence" value="ECO:0007669"/>
    <property type="project" value="TreeGrafter"/>
</dbReference>
<dbReference type="AlphaFoldDB" id="A0A8C6Z978"/>
<evidence type="ECO:0000256" key="4">
    <source>
        <dbReference type="ARBA" id="ARBA00022989"/>
    </source>
</evidence>
<evidence type="ECO:0000256" key="3">
    <source>
        <dbReference type="ARBA" id="ARBA00022737"/>
    </source>
</evidence>
<feature type="region of interest" description="Disordered" evidence="6">
    <location>
        <begin position="68"/>
        <end position="94"/>
    </location>
</feature>
<dbReference type="GO" id="GO:0002280">
    <property type="term" value="P:monocyte activation involved in immune response"/>
    <property type="evidence" value="ECO:0007669"/>
    <property type="project" value="TreeGrafter"/>
</dbReference>
<protein>
    <recommendedName>
        <fullName evidence="7">C2 domain-containing protein</fullName>
    </recommendedName>
</protein>
<evidence type="ECO:0000259" key="7">
    <source>
        <dbReference type="PROSITE" id="PS50004"/>
    </source>
</evidence>
<dbReference type="InterPro" id="IPR012968">
    <property type="entry name" value="FerIin_dom"/>
</dbReference>
<dbReference type="SUPFAM" id="SSF49562">
    <property type="entry name" value="C2 domain (Calcium/lipid-binding domain, CaLB)"/>
    <property type="match status" value="1"/>
</dbReference>
<dbReference type="GO" id="GO:0006906">
    <property type="term" value="P:vesicle fusion"/>
    <property type="evidence" value="ECO:0007669"/>
    <property type="project" value="TreeGrafter"/>
</dbReference>
<dbReference type="SMART" id="SM01201">
    <property type="entry name" value="FerB"/>
    <property type="match status" value="1"/>
</dbReference>
<name>A0A8C6Z978_NOTPE</name>
<accession>A0A8C6Z978</accession>
<dbReference type="Pfam" id="PF08151">
    <property type="entry name" value="FerI"/>
    <property type="match status" value="1"/>
</dbReference>
<dbReference type="InterPro" id="IPR037720">
    <property type="entry name" value="C2B_Ferlin"/>
</dbReference>
<dbReference type="InterPro" id="IPR012561">
    <property type="entry name" value="Ferlin_B-domain"/>
</dbReference>
<proteinExistence type="predicted"/>
<organism evidence="8 9">
    <name type="scientific">Nothoprocta perdicaria</name>
    <name type="common">Chilean tinamou</name>
    <name type="synonym">Crypturus perdicarius</name>
    <dbReference type="NCBI Taxonomy" id="30464"/>
    <lineage>
        <taxon>Eukaryota</taxon>
        <taxon>Metazoa</taxon>
        <taxon>Chordata</taxon>
        <taxon>Craniata</taxon>
        <taxon>Vertebrata</taxon>
        <taxon>Euteleostomi</taxon>
        <taxon>Archelosauria</taxon>
        <taxon>Archosauria</taxon>
        <taxon>Dinosauria</taxon>
        <taxon>Saurischia</taxon>
        <taxon>Theropoda</taxon>
        <taxon>Coelurosauria</taxon>
        <taxon>Aves</taxon>
        <taxon>Palaeognathae</taxon>
        <taxon>Tinamiformes</taxon>
        <taxon>Tinamidae</taxon>
        <taxon>Nothoprocta</taxon>
    </lineage>
</organism>
<reference evidence="8" key="1">
    <citation type="submission" date="2025-08" db="UniProtKB">
        <authorList>
            <consortium name="Ensembl"/>
        </authorList>
    </citation>
    <scope>IDENTIFICATION</scope>
</reference>
<dbReference type="SMART" id="SM00239">
    <property type="entry name" value="C2"/>
    <property type="match status" value="1"/>
</dbReference>
<dbReference type="Pfam" id="PF00168">
    <property type="entry name" value="C2"/>
    <property type="match status" value="1"/>
</dbReference>
<dbReference type="Pfam" id="PF08150">
    <property type="entry name" value="FerB"/>
    <property type="match status" value="1"/>
</dbReference>
<dbReference type="InterPro" id="IPR037721">
    <property type="entry name" value="Ferlin"/>
</dbReference>
<feature type="compositionally biased region" description="Low complexity" evidence="6">
    <location>
        <begin position="424"/>
        <end position="437"/>
    </location>
</feature>